<dbReference type="EMBL" id="FNID01000055">
    <property type="protein sequence ID" value="SDO10297.1"/>
    <property type="molecule type" value="Genomic_DNA"/>
</dbReference>
<protein>
    <submittedName>
        <fullName evidence="1">Stage II sporulation protein P</fullName>
    </submittedName>
</protein>
<name>A0A1H0GTS9_9FIRM</name>
<evidence type="ECO:0000313" key="2">
    <source>
        <dbReference type="Proteomes" id="UP000199182"/>
    </source>
</evidence>
<reference evidence="1 2" key="1">
    <citation type="submission" date="2016-10" db="EMBL/GenBank/DDBJ databases">
        <authorList>
            <person name="de Groot N.N."/>
        </authorList>
    </citation>
    <scope>NUCLEOTIDE SEQUENCE [LARGE SCALE GENOMIC DNA]</scope>
    <source>
        <strain evidence="1 2">CGMCC 1.5012</strain>
    </source>
</reference>
<proteinExistence type="predicted"/>
<gene>
    <name evidence="1" type="ORF">SAMN05192585_15513</name>
</gene>
<dbReference type="NCBIfam" id="TIGR02867">
    <property type="entry name" value="spore_II_P"/>
    <property type="match status" value="1"/>
</dbReference>
<dbReference type="Proteomes" id="UP000199182">
    <property type="component" value="Unassembled WGS sequence"/>
</dbReference>
<accession>A0A1H0GTS9</accession>
<keyword evidence="2" id="KW-1185">Reference proteome</keyword>
<dbReference type="AlphaFoldDB" id="A0A1H0GTS9"/>
<dbReference type="Pfam" id="PF07454">
    <property type="entry name" value="SpoIIP"/>
    <property type="match status" value="1"/>
</dbReference>
<dbReference type="STRING" id="258515.SAMN05192585_15513"/>
<dbReference type="InterPro" id="IPR010897">
    <property type="entry name" value="Spore_II_P"/>
</dbReference>
<evidence type="ECO:0000313" key="1">
    <source>
        <dbReference type="EMBL" id="SDO10297.1"/>
    </source>
</evidence>
<organism evidence="1 2">
    <name type="scientific">Acetanaerobacterium elongatum</name>
    <dbReference type="NCBI Taxonomy" id="258515"/>
    <lineage>
        <taxon>Bacteria</taxon>
        <taxon>Bacillati</taxon>
        <taxon>Bacillota</taxon>
        <taxon>Clostridia</taxon>
        <taxon>Eubacteriales</taxon>
        <taxon>Oscillospiraceae</taxon>
        <taxon>Acetanaerobacterium</taxon>
    </lineage>
</organism>
<sequence>MRRRLNITRYVPLMLALLVLGAGFFTVYQGLMLDGGLAERILALSARFALPDGSAAVFAPNEAESVSDDEVYLPDIVSPDELIPAEDSEPIENAADILPDVPQNAVSSQAAQQAASSQLPLPASRGTILRENLNIKTTLSTLYLAYKNGIVKNSTKLSASKINEYMNKDIAFKIYHNDKPQVLIMHTHATESFEKDTEYYDKNYNSRSTNEAENIISVGTEIEKQLTAAGIKVLHDKTLHDYPSYNGSYDRSAKTVKAYLKKYPSIKVVLDIHRDAIERDGSRLSCVTTIDGKDAAQVMIISGCDDGTMNYPKWKENLRFAARLQNEMETLYPGLTRPVMLCYRLYNQNLTTGSLLIEVGSHGNTLSEAKYSGELVGKSLVSLFNKYKGT</sequence>